<comment type="caution">
    <text evidence="4">The sequence shown here is derived from an EMBL/GenBank/DDBJ whole genome shotgun (WGS) entry which is preliminary data.</text>
</comment>
<dbReference type="PANTHER" id="PTHR43544:SF7">
    <property type="entry name" value="NADB-LER2"/>
    <property type="match status" value="1"/>
</dbReference>
<dbReference type="EMBL" id="SBKO01000005">
    <property type="protein sequence ID" value="RXR17278.1"/>
    <property type="molecule type" value="Genomic_DNA"/>
</dbReference>
<gene>
    <name evidence="4" type="ORF">EQG63_10825</name>
</gene>
<accession>A0A4Q1K3F1</accession>
<keyword evidence="5" id="KW-1185">Reference proteome</keyword>
<dbReference type="PRINTS" id="PR00080">
    <property type="entry name" value="SDRFAMILY"/>
</dbReference>
<keyword evidence="2" id="KW-0560">Oxidoreductase</keyword>
<dbReference type="InterPro" id="IPR051468">
    <property type="entry name" value="Fungal_SecMetab_SDRs"/>
</dbReference>
<dbReference type="InterPro" id="IPR002347">
    <property type="entry name" value="SDR_fam"/>
</dbReference>
<dbReference type="PRINTS" id="PR00081">
    <property type="entry name" value="GDHRDH"/>
</dbReference>
<evidence type="ECO:0000256" key="2">
    <source>
        <dbReference type="ARBA" id="ARBA00023002"/>
    </source>
</evidence>
<dbReference type="Proteomes" id="UP000290283">
    <property type="component" value="Unassembled WGS sequence"/>
</dbReference>
<evidence type="ECO:0000313" key="4">
    <source>
        <dbReference type="EMBL" id="RXR17278.1"/>
    </source>
</evidence>
<organism evidence="4 5">
    <name type="scientific">Flavobacterium amnicola</name>
    <dbReference type="NCBI Taxonomy" id="2506422"/>
    <lineage>
        <taxon>Bacteria</taxon>
        <taxon>Pseudomonadati</taxon>
        <taxon>Bacteroidota</taxon>
        <taxon>Flavobacteriia</taxon>
        <taxon>Flavobacteriales</taxon>
        <taxon>Flavobacteriaceae</taxon>
        <taxon>Flavobacterium</taxon>
    </lineage>
</organism>
<name>A0A4Q1K3F1_9FLAO</name>
<sequence length="222" mass="24429">MSKKVVITGGNRGVGFALVSKFLAEGFLVMVTTRTGEIAIQHPNLEVVQLDVTSAASIHTAVSEIKEKFKTINFLINNAGVGLDLDQNHPEIDVVKATFETNVFGLLNFTESCLDLIVDGGTIYNISSVMGMLNRDKIVPNATAYRMSKSALNMYTKTLSARLEVRNISVNSIHPGWVKTDMGGDDADITPEFSAQRIFELYLKKLPTGTFWAAENQIQLNW</sequence>
<evidence type="ECO:0000256" key="1">
    <source>
        <dbReference type="ARBA" id="ARBA00022857"/>
    </source>
</evidence>
<dbReference type="AlphaFoldDB" id="A0A4Q1K3F1"/>
<dbReference type="PANTHER" id="PTHR43544">
    <property type="entry name" value="SHORT-CHAIN DEHYDROGENASE/REDUCTASE"/>
    <property type="match status" value="1"/>
</dbReference>
<dbReference type="SUPFAM" id="SSF51735">
    <property type="entry name" value="NAD(P)-binding Rossmann-fold domains"/>
    <property type="match status" value="1"/>
</dbReference>
<dbReference type="GO" id="GO:0016491">
    <property type="term" value="F:oxidoreductase activity"/>
    <property type="evidence" value="ECO:0007669"/>
    <property type="project" value="UniProtKB-KW"/>
</dbReference>
<protein>
    <submittedName>
        <fullName evidence="4">SDR family NAD(P)-dependent oxidoreductase</fullName>
    </submittedName>
</protein>
<dbReference type="Pfam" id="PF00106">
    <property type="entry name" value="adh_short"/>
    <property type="match status" value="1"/>
</dbReference>
<dbReference type="GO" id="GO:0005737">
    <property type="term" value="C:cytoplasm"/>
    <property type="evidence" value="ECO:0007669"/>
    <property type="project" value="TreeGrafter"/>
</dbReference>
<dbReference type="RefSeq" id="WP_129436396.1">
    <property type="nucleotide sequence ID" value="NZ_SBKO01000005.1"/>
</dbReference>
<comment type="similarity">
    <text evidence="3">Belongs to the short-chain dehydrogenases/reductases (SDR) family.</text>
</comment>
<keyword evidence="1" id="KW-0521">NADP</keyword>
<dbReference type="OrthoDB" id="5786478at2"/>
<evidence type="ECO:0000313" key="5">
    <source>
        <dbReference type="Proteomes" id="UP000290283"/>
    </source>
</evidence>
<reference evidence="5" key="1">
    <citation type="submission" date="2019-01" db="EMBL/GenBank/DDBJ databases">
        <title>Cytophagaceae bacterium strain CAR-16.</title>
        <authorList>
            <person name="Chen W.-M."/>
        </authorList>
    </citation>
    <scope>NUCLEOTIDE SEQUENCE [LARGE SCALE GENOMIC DNA]</scope>
    <source>
        <strain evidence="5">LLJ-11</strain>
    </source>
</reference>
<proteinExistence type="inferred from homology"/>
<dbReference type="InterPro" id="IPR036291">
    <property type="entry name" value="NAD(P)-bd_dom_sf"/>
</dbReference>
<evidence type="ECO:0000256" key="3">
    <source>
        <dbReference type="RuleBase" id="RU000363"/>
    </source>
</evidence>
<dbReference type="Gene3D" id="3.40.50.720">
    <property type="entry name" value="NAD(P)-binding Rossmann-like Domain"/>
    <property type="match status" value="1"/>
</dbReference>